<evidence type="ECO:0000313" key="8">
    <source>
        <dbReference type="EMBL" id="GAQ95032.1"/>
    </source>
</evidence>
<dbReference type="OrthoDB" id="9800897at2"/>
<proteinExistence type="predicted"/>
<evidence type="ECO:0000256" key="4">
    <source>
        <dbReference type="ARBA" id="ARBA00023125"/>
    </source>
</evidence>
<accession>A0A0U9HPQ4</accession>
<dbReference type="AlphaFoldDB" id="A0A0U9HPQ4"/>
<evidence type="ECO:0000259" key="7">
    <source>
        <dbReference type="PROSITE" id="PS50110"/>
    </source>
</evidence>
<dbReference type="InterPro" id="IPR011006">
    <property type="entry name" value="CheY-like_superfamily"/>
</dbReference>
<keyword evidence="1 6" id="KW-0597">Phosphoprotein</keyword>
<gene>
    <name evidence="8" type="ORF">TAGGR_11232</name>
</gene>
<keyword evidence="4" id="KW-0238">DNA-binding</keyword>
<protein>
    <submittedName>
        <fullName evidence="8">Response regulator receiver domain-containing protein</fullName>
    </submittedName>
</protein>
<dbReference type="FunFam" id="3.40.50.2300:FF:000001">
    <property type="entry name" value="DNA-binding response regulator PhoB"/>
    <property type="match status" value="1"/>
</dbReference>
<keyword evidence="2" id="KW-0902">Two-component regulatory system</keyword>
<dbReference type="GO" id="GO:0003677">
    <property type="term" value="F:DNA binding"/>
    <property type="evidence" value="ECO:0007669"/>
    <property type="project" value="UniProtKB-KW"/>
</dbReference>
<dbReference type="Gene3D" id="3.40.50.2300">
    <property type="match status" value="1"/>
</dbReference>
<evidence type="ECO:0000256" key="6">
    <source>
        <dbReference type="PROSITE-ProRule" id="PRU00169"/>
    </source>
</evidence>
<dbReference type="Proteomes" id="UP000054976">
    <property type="component" value="Unassembled WGS sequence"/>
</dbReference>
<dbReference type="InterPro" id="IPR001789">
    <property type="entry name" value="Sig_transdc_resp-reg_receiver"/>
</dbReference>
<comment type="caution">
    <text evidence="8">The sequence shown here is derived from an EMBL/GenBank/DDBJ whole genome shotgun (WGS) entry which is preliminary data.</text>
</comment>
<dbReference type="RefSeq" id="WP_059176432.1">
    <property type="nucleotide sequence ID" value="NZ_BCNO01000001.1"/>
</dbReference>
<dbReference type="SUPFAM" id="SSF52172">
    <property type="entry name" value="CheY-like"/>
    <property type="match status" value="1"/>
</dbReference>
<dbReference type="PROSITE" id="PS50110">
    <property type="entry name" value="RESPONSE_REGULATORY"/>
    <property type="match status" value="1"/>
</dbReference>
<dbReference type="STRING" id="86166.TAGGR_11232"/>
<evidence type="ECO:0000256" key="1">
    <source>
        <dbReference type="ARBA" id="ARBA00022553"/>
    </source>
</evidence>
<dbReference type="GO" id="GO:0000160">
    <property type="term" value="P:phosphorelay signal transduction system"/>
    <property type="evidence" value="ECO:0007669"/>
    <property type="project" value="UniProtKB-KW"/>
</dbReference>
<feature type="modified residue" description="4-aspartylphosphate" evidence="6">
    <location>
        <position position="54"/>
    </location>
</feature>
<keyword evidence="3" id="KW-0805">Transcription regulation</keyword>
<reference evidence="9" key="1">
    <citation type="submission" date="2016-01" db="EMBL/GenBank/DDBJ databases">
        <title>Draft genome sequence of Thermodesulfovibrio aggregans strain TGE-P1.</title>
        <authorList>
            <person name="Sekiguchi Y."/>
            <person name="Ohashi A."/>
            <person name="Matsuura N."/>
            <person name="Tourlousse M.D."/>
        </authorList>
    </citation>
    <scope>NUCLEOTIDE SEQUENCE [LARGE SCALE GENOMIC DNA]</scope>
    <source>
        <strain evidence="9">TGE-P1</strain>
    </source>
</reference>
<keyword evidence="5" id="KW-0804">Transcription</keyword>
<evidence type="ECO:0000256" key="3">
    <source>
        <dbReference type="ARBA" id="ARBA00023015"/>
    </source>
</evidence>
<evidence type="ECO:0000256" key="2">
    <source>
        <dbReference type="ARBA" id="ARBA00023012"/>
    </source>
</evidence>
<evidence type="ECO:0000256" key="5">
    <source>
        <dbReference type="ARBA" id="ARBA00023163"/>
    </source>
</evidence>
<dbReference type="PANTHER" id="PTHR44591">
    <property type="entry name" value="STRESS RESPONSE REGULATOR PROTEIN 1"/>
    <property type="match status" value="1"/>
</dbReference>
<dbReference type="SMART" id="SM00448">
    <property type="entry name" value="REC"/>
    <property type="match status" value="1"/>
</dbReference>
<dbReference type="InterPro" id="IPR050595">
    <property type="entry name" value="Bact_response_regulator"/>
</dbReference>
<keyword evidence="9" id="KW-1185">Reference proteome</keyword>
<name>A0A0U9HPQ4_9BACT</name>
<dbReference type="CDD" id="cd17574">
    <property type="entry name" value="REC_OmpR"/>
    <property type="match status" value="1"/>
</dbReference>
<sequence length="124" mass="14273">MKILIVDDEPLIRELILQVIDEIEDMEIQAIEASDGVEGLELIKKEKPDIVLLDIMMPKMSGFEICRILHKEPPSWNMKIVMLTAKGQEIDKQTAKELGVKWYVTKPFKIDDIIKILRELAEGE</sequence>
<dbReference type="EMBL" id="BCNO01000001">
    <property type="protein sequence ID" value="GAQ95032.1"/>
    <property type="molecule type" value="Genomic_DNA"/>
</dbReference>
<feature type="domain" description="Response regulatory" evidence="7">
    <location>
        <begin position="2"/>
        <end position="121"/>
    </location>
</feature>
<dbReference type="Pfam" id="PF00072">
    <property type="entry name" value="Response_reg"/>
    <property type="match status" value="1"/>
</dbReference>
<organism evidence="8 9">
    <name type="scientific">Thermodesulfovibrio aggregans</name>
    <dbReference type="NCBI Taxonomy" id="86166"/>
    <lineage>
        <taxon>Bacteria</taxon>
        <taxon>Pseudomonadati</taxon>
        <taxon>Nitrospirota</taxon>
        <taxon>Thermodesulfovibrionia</taxon>
        <taxon>Thermodesulfovibrionales</taxon>
        <taxon>Thermodesulfovibrionaceae</taxon>
        <taxon>Thermodesulfovibrio</taxon>
    </lineage>
</organism>
<evidence type="ECO:0000313" key="9">
    <source>
        <dbReference type="Proteomes" id="UP000054976"/>
    </source>
</evidence>
<dbReference type="PANTHER" id="PTHR44591:SF3">
    <property type="entry name" value="RESPONSE REGULATORY DOMAIN-CONTAINING PROTEIN"/>
    <property type="match status" value="1"/>
</dbReference>